<sequence>MTFTSTKRRFVAIAGALTTVILVGILAGSTLVYAFGVPRWQDFHSTTTRVSSSSLAILTEGGAIDVLLQPSSDGQVRVSTEGRYRGESPSVEFASDQSLIAHCPDLGFARCDLTVTIDLPPETSLTVESRAGSVEARDLSGRIRVTSDVGNVTLRRHSGEITTRTTVGQINISAETSDPIDAQSTAGDIRISAESPPSSAKARTTHGDIAVHVPNNVTYMIDVRSAIGQSLSSVPEDPRSTHRIDAESAAGTVRVRPL</sequence>
<gene>
    <name evidence="2" type="ORF">BS297_03375</name>
</gene>
<organism evidence="2 3">
    <name type="scientific">Rhodococcus erythropolis</name>
    <name type="common">Arthrobacter picolinophilus</name>
    <dbReference type="NCBI Taxonomy" id="1833"/>
    <lineage>
        <taxon>Bacteria</taxon>
        <taxon>Bacillati</taxon>
        <taxon>Actinomycetota</taxon>
        <taxon>Actinomycetes</taxon>
        <taxon>Mycobacteriales</taxon>
        <taxon>Nocardiaceae</taxon>
        <taxon>Rhodococcus</taxon>
        <taxon>Rhodococcus erythropolis group</taxon>
    </lineage>
</organism>
<dbReference type="Proteomes" id="UP000325576">
    <property type="component" value="Unassembled WGS sequence"/>
</dbReference>
<dbReference type="Pfam" id="PF13349">
    <property type="entry name" value="DUF4097"/>
    <property type="match status" value="1"/>
</dbReference>
<dbReference type="EMBL" id="MRBO01000124">
    <property type="protein sequence ID" value="KAB2586803.1"/>
    <property type="molecule type" value="Genomic_DNA"/>
</dbReference>
<comment type="caution">
    <text evidence="2">The sequence shown here is derived from an EMBL/GenBank/DDBJ whole genome shotgun (WGS) entry which is preliminary data.</text>
</comment>
<dbReference type="RefSeq" id="WP_042952539.1">
    <property type="nucleotide sequence ID" value="NZ_JBIVRV010000001.1"/>
</dbReference>
<dbReference type="InterPro" id="IPR025164">
    <property type="entry name" value="Toastrack_DUF4097"/>
</dbReference>
<accession>A0A0C2ZRZ4</accession>
<evidence type="ECO:0000313" key="3">
    <source>
        <dbReference type="Proteomes" id="UP000325576"/>
    </source>
</evidence>
<feature type="domain" description="DUF4097" evidence="1">
    <location>
        <begin position="125"/>
        <end position="234"/>
    </location>
</feature>
<reference evidence="2 3" key="1">
    <citation type="journal article" date="2017" name="Poromechanics V (2013)">
        <title>Genomic Characterization of the Arsenic-Tolerant Actinobacterium, &lt;i&gt;Rhodococcus erythropolis&lt;/i&gt; S43.</title>
        <authorList>
            <person name="Retamal-Morales G."/>
            <person name="Mehnert M."/>
            <person name="Schwabe R."/>
            <person name="Tischler D."/>
            <person name="Schloemann M."/>
            <person name="Levican G.J."/>
        </authorList>
    </citation>
    <scope>NUCLEOTIDE SEQUENCE [LARGE SCALE GENOMIC DNA]</scope>
    <source>
        <strain evidence="2 3">S43</strain>
    </source>
</reference>
<evidence type="ECO:0000259" key="1">
    <source>
        <dbReference type="Pfam" id="PF13349"/>
    </source>
</evidence>
<dbReference type="AlphaFoldDB" id="A0A0C2ZRZ4"/>
<protein>
    <recommendedName>
        <fullName evidence="1">DUF4097 domain-containing protein</fullName>
    </recommendedName>
</protein>
<evidence type="ECO:0000313" key="2">
    <source>
        <dbReference type="EMBL" id="KAB2586803.1"/>
    </source>
</evidence>
<proteinExistence type="predicted"/>
<name>A0A0C2ZRZ4_RHOER</name>